<dbReference type="Proteomes" id="UP000692954">
    <property type="component" value="Unassembled WGS sequence"/>
</dbReference>
<feature type="compositionally biased region" description="Basic and acidic residues" evidence="2">
    <location>
        <begin position="351"/>
        <end position="364"/>
    </location>
</feature>
<dbReference type="AlphaFoldDB" id="A0A8S1QWN1"/>
<name>A0A8S1QWN1_9CILI</name>
<feature type="compositionally biased region" description="Polar residues" evidence="2">
    <location>
        <begin position="1"/>
        <end position="24"/>
    </location>
</feature>
<evidence type="ECO:0000313" key="3">
    <source>
        <dbReference type="EMBL" id="CAD8120316.1"/>
    </source>
</evidence>
<protein>
    <submittedName>
        <fullName evidence="3">Uncharacterized protein</fullName>
    </submittedName>
</protein>
<dbReference type="EMBL" id="CAJJDN010000125">
    <property type="protein sequence ID" value="CAD8120316.1"/>
    <property type="molecule type" value="Genomic_DNA"/>
</dbReference>
<feature type="compositionally biased region" description="Low complexity" evidence="2">
    <location>
        <begin position="457"/>
        <end position="472"/>
    </location>
</feature>
<feature type="region of interest" description="Disordered" evidence="2">
    <location>
        <begin position="93"/>
        <end position="113"/>
    </location>
</feature>
<reference evidence="3" key="1">
    <citation type="submission" date="2021-01" db="EMBL/GenBank/DDBJ databases">
        <authorList>
            <consortium name="Genoscope - CEA"/>
            <person name="William W."/>
        </authorList>
    </citation>
    <scope>NUCLEOTIDE SEQUENCE</scope>
</reference>
<feature type="coiled-coil region" evidence="1">
    <location>
        <begin position="260"/>
        <end position="312"/>
    </location>
</feature>
<proteinExistence type="predicted"/>
<feature type="region of interest" description="Disordered" evidence="2">
    <location>
        <begin position="387"/>
        <end position="484"/>
    </location>
</feature>
<feature type="compositionally biased region" description="Basic and acidic residues" evidence="2">
    <location>
        <begin position="400"/>
        <end position="428"/>
    </location>
</feature>
<feature type="coiled-coil region" evidence="1">
    <location>
        <begin position="200"/>
        <end position="227"/>
    </location>
</feature>
<dbReference type="OrthoDB" id="308036at2759"/>
<sequence length="484" mass="57762">MRSQSPNLKQSRVSSAQQNNSIAVSQIEKSKIENKQSVTKQDKMKSYAKEQQNVSKKHETIDPTKLIEQNMKLKEQLQDLVVHLDNIVKNQKEKQKLEKEKKFAKPQDPADKKSILNQQEKQINDNIAQIKLISKQLEQTFDINKIKEKEDKKRYLENEYLKLYKEYESQQRIDQKQNEGLKQMDLKEQQLIIVTIKKQLQDEQKVSRQLIEEINLIEKNVQKLHNERVTKLKQITDIQQKITQKKKNKQVDDEIDDNKLKQLVDEIIELQKKKDEQMKNYSEKFQKLESDRNQIKNEIEKKRMLMIKLERDTKINRIFIHEANRYLRLDDKNSQRSTKPIFSASKKPTTPRKDTPSPKSEKGSIRKGLSQKKVEIIKEEQFEETIPNLDLQQQNQRQSRTKEQKDKTYQTDCIDQHTSKSTEKKDVQESTQIDKSIEKQYTHHNNHEEETKSLIDQNEYNSQQNQQIQQPNIYRKPMMMLKKK</sequence>
<feature type="compositionally biased region" description="Basic and acidic residues" evidence="2">
    <location>
        <begin position="28"/>
        <end position="48"/>
    </location>
</feature>
<gene>
    <name evidence="3" type="ORF">PSON_ATCC_30995.1.T1250133</name>
</gene>
<feature type="compositionally biased region" description="Basic and acidic residues" evidence="2">
    <location>
        <begin position="435"/>
        <end position="453"/>
    </location>
</feature>
<comment type="caution">
    <text evidence="3">The sequence shown here is derived from an EMBL/GenBank/DDBJ whole genome shotgun (WGS) entry which is preliminary data.</text>
</comment>
<accession>A0A8S1QWN1</accession>
<evidence type="ECO:0000313" key="4">
    <source>
        <dbReference type="Proteomes" id="UP000692954"/>
    </source>
</evidence>
<feature type="region of interest" description="Disordered" evidence="2">
    <location>
        <begin position="331"/>
        <end position="372"/>
    </location>
</feature>
<evidence type="ECO:0000256" key="2">
    <source>
        <dbReference type="SAM" id="MobiDB-lite"/>
    </source>
</evidence>
<evidence type="ECO:0000256" key="1">
    <source>
        <dbReference type="SAM" id="Coils"/>
    </source>
</evidence>
<feature type="region of interest" description="Disordered" evidence="2">
    <location>
        <begin position="1"/>
        <end position="62"/>
    </location>
</feature>
<organism evidence="3 4">
    <name type="scientific">Paramecium sonneborni</name>
    <dbReference type="NCBI Taxonomy" id="65129"/>
    <lineage>
        <taxon>Eukaryota</taxon>
        <taxon>Sar</taxon>
        <taxon>Alveolata</taxon>
        <taxon>Ciliophora</taxon>
        <taxon>Intramacronucleata</taxon>
        <taxon>Oligohymenophorea</taxon>
        <taxon>Peniculida</taxon>
        <taxon>Parameciidae</taxon>
        <taxon>Paramecium</taxon>
    </lineage>
</organism>
<keyword evidence="1" id="KW-0175">Coiled coil</keyword>
<keyword evidence="4" id="KW-1185">Reference proteome</keyword>